<feature type="domain" description="Methyltransferase FkbM" evidence="1">
    <location>
        <begin position="97"/>
        <end position="260"/>
    </location>
</feature>
<reference evidence="2 3" key="1">
    <citation type="journal article" date="2006" name="Proc. Natl. Acad. Sci. U.S.A.">
        <title>Genomic analysis of the uncultivated marine crenarchaeote Cenarchaeum symbiosum.</title>
        <authorList>
            <person name="Hallam S.J."/>
            <person name="Konstantinidis K.T."/>
            <person name="Putnam N."/>
            <person name="Schleper C."/>
            <person name="Watanabe Y."/>
            <person name="Sugahara J."/>
            <person name="Preston C."/>
            <person name="de la Torre J."/>
            <person name="Richardson P.M."/>
            <person name="DeLong E.F."/>
        </authorList>
    </citation>
    <scope>NUCLEOTIDE SEQUENCE [LARGE SCALE GENOMIC DNA]</scope>
    <source>
        <strain evidence="3">A</strain>
    </source>
</reference>
<dbReference type="KEGG" id="csy:CENSYa_0999"/>
<dbReference type="InterPro" id="IPR029063">
    <property type="entry name" value="SAM-dependent_MTases_sf"/>
</dbReference>
<dbReference type="GO" id="GO:0008168">
    <property type="term" value="F:methyltransferase activity"/>
    <property type="evidence" value="ECO:0007669"/>
    <property type="project" value="UniProtKB-KW"/>
</dbReference>
<evidence type="ECO:0000313" key="2">
    <source>
        <dbReference type="EMBL" id="ABK77631.1"/>
    </source>
</evidence>
<dbReference type="Gene3D" id="3.40.50.150">
    <property type="entry name" value="Vaccinia Virus protein VP39"/>
    <property type="match status" value="1"/>
</dbReference>
<gene>
    <name evidence="2" type="ordered locus">CENSYa_0999</name>
</gene>
<sequence length="311" mass="34028">MLGIFGVAKHIVHCTRFYGKHYGAAKAARALAQSSYVAARRGLRRQDSETADVNGYKLALVPGDVGICAELQEVGVHEPLLTRIIPRVLRAGMTCIDAGANIGYYALMESRAVGSSGRVVALEPSPVNYERLGESIRLSGAENIDTYNMAAGNADGKVDFLLSDHCNISHVVPPGEEPRMRGTITKVPVRRLDGFLSEVGLRSIDFVRMDVEGYEVQVLEGMQETLALYHPIVQMEIHHFIIGDGGTERILELFQKAGYEVAYYVPRALDTAIIGTPGDITRPEMGKLMRMIHDGSIPGTFHVMMRHPVGP</sequence>
<dbReference type="AlphaFoldDB" id="A0RWB4"/>
<keyword evidence="2" id="KW-0808">Transferase</keyword>
<dbReference type="PANTHER" id="PTHR34203:SF15">
    <property type="entry name" value="SLL1173 PROTEIN"/>
    <property type="match status" value="1"/>
</dbReference>
<evidence type="ECO:0000313" key="3">
    <source>
        <dbReference type="Proteomes" id="UP000000758"/>
    </source>
</evidence>
<dbReference type="EMBL" id="DP000238">
    <property type="protein sequence ID" value="ABK77631.1"/>
    <property type="molecule type" value="Genomic_DNA"/>
</dbReference>
<dbReference type="PANTHER" id="PTHR34203">
    <property type="entry name" value="METHYLTRANSFERASE, FKBM FAMILY PROTEIN"/>
    <property type="match status" value="1"/>
</dbReference>
<dbReference type="GO" id="GO:0032259">
    <property type="term" value="P:methylation"/>
    <property type="evidence" value="ECO:0007669"/>
    <property type="project" value="UniProtKB-KW"/>
</dbReference>
<proteinExistence type="predicted"/>
<dbReference type="HOGENOM" id="CLU_952730_0_0_2"/>
<keyword evidence="2" id="KW-0489">Methyltransferase</keyword>
<dbReference type="Proteomes" id="UP000000758">
    <property type="component" value="Chromosome"/>
</dbReference>
<accession>A0RWB4</accession>
<dbReference type="SUPFAM" id="SSF53335">
    <property type="entry name" value="S-adenosyl-L-methionine-dependent methyltransferases"/>
    <property type="match status" value="1"/>
</dbReference>
<organism evidence="2 3">
    <name type="scientific">Cenarchaeum symbiosum (strain A)</name>
    <dbReference type="NCBI Taxonomy" id="414004"/>
    <lineage>
        <taxon>Archaea</taxon>
        <taxon>Nitrososphaerota</taxon>
        <taxon>Candidatus Cenarchaeales</taxon>
        <taxon>Candidatus Cenarchaeaceae</taxon>
        <taxon>Candidatus Cenarchaeum</taxon>
    </lineage>
</organism>
<dbReference type="STRING" id="414004.CENSYa_0999"/>
<protein>
    <submittedName>
        <fullName evidence="2">SAM dependent methyltransferase</fullName>
    </submittedName>
</protein>
<evidence type="ECO:0000259" key="1">
    <source>
        <dbReference type="Pfam" id="PF05050"/>
    </source>
</evidence>
<name>A0RWB4_CENSY</name>
<dbReference type="EnsemblBacteria" id="ABK77631">
    <property type="protein sequence ID" value="ABK77631"/>
    <property type="gene ID" value="CENSYa_0999"/>
</dbReference>
<dbReference type="NCBIfam" id="TIGR01444">
    <property type="entry name" value="fkbM_fam"/>
    <property type="match status" value="1"/>
</dbReference>
<dbReference type="Pfam" id="PF05050">
    <property type="entry name" value="Methyltransf_21"/>
    <property type="match status" value="1"/>
</dbReference>
<dbReference type="InterPro" id="IPR006342">
    <property type="entry name" value="FkbM_mtfrase"/>
</dbReference>
<keyword evidence="3" id="KW-1185">Reference proteome</keyword>
<dbReference type="InterPro" id="IPR052514">
    <property type="entry name" value="SAM-dependent_MTase"/>
</dbReference>